<dbReference type="PANTHER" id="PTHR47634:SF9">
    <property type="entry name" value="PROTEIN KINASE DOMAIN-CONTAINING PROTEIN-RELATED"/>
    <property type="match status" value="1"/>
</dbReference>
<evidence type="ECO:0000313" key="19">
    <source>
        <dbReference type="EMBL" id="KAJ5177100.1"/>
    </source>
</evidence>
<protein>
    <recommendedName>
        <fullName evidence="6">EKC/KEOPS complex subunit BUD32</fullName>
        <ecNumber evidence="4">2.7.11.1</ecNumber>
    </recommendedName>
    <alternativeName>
        <fullName evidence="13 14">Atypical Serine/threonine protein kinase BUD32</fullName>
    </alternativeName>
    <alternativeName>
        <fullName evidence="5">EKC/KEOPS complex subunit bud32</fullName>
    </alternativeName>
</protein>
<dbReference type="Pfam" id="PF00069">
    <property type="entry name" value="Pkinase"/>
    <property type="match status" value="1"/>
</dbReference>
<reference evidence="19" key="1">
    <citation type="submission" date="2022-11" db="EMBL/GenBank/DDBJ databases">
        <authorList>
            <person name="Petersen C."/>
        </authorList>
    </citation>
    <scope>NUCLEOTIDE SEQUENCE</scope>
    <source>
        <strain evidence="19">IBT 26290</strain>
    </source>
</reference>
<dbReference type="GO" id="GO:0000245">
    <property type="term" value="P:spliceosomal complex assembly"/>
    <property type="evidence" value="ECO:0007669"/>
    <property type="project" value="TreeGrafter"/>
</dbReference>
<dbReference type="InterPro" id="IPR051334">
    <property type="entry name" value="SRPK"/>
</dbReference>
<comment type="subunit">
    <text evidence="3">Component of the EKC/KEOPS complex composed of at least BUD32, CGI121, GON7, KAE1 and PCC1; the whole complex dimerizes.</text>
</comment>
<evidence type="ECO:0000256" key="15">
    <source>
        <dbReference type="ARBA" id="ARBA00047899"/>
    </source>
</evidence>
<comment type="catalytic activity">
    <reaction evidence="15">
        <text>L-threonyl-[protein] + ATP = O-phospho-L-threonyl-[protein] + ADP + H(+)</text>
        <dbReference type="Rhea" id="RHEA:46608"/>
        <dbReference type="Rhea" id="RHEA-COMP:11060"/>
        <dbReference type="Rhea" id="RHEA-COMP:11605"/>
        <dbReference type="ChEBI" id="CHEBI:15378"/>
        <dbReference type="ChEBI" id="CHEBI:30013"/>
        <dbReference type="ChEBI" id="CHEBI:30616"/>
        <dbReference type="ChEBI" id="CHEBI:61977"/>
        <dbReference type="ChEBI" id="CHEBI:456216"/>
        <dbReference type="EC" id="2.7.11.1"/>
    </reaction>
</comment>
<dbReference type="InterPro" id="IPR011009">
    <property type="entry name" value="Kinase-like_dom_sf"/>
</dbReference>
<evidence type="ECO:0000256" key="16">
    <source>
        <dbReference type="ARBA" id="ARBA00048679"/>
    </source>
</evidence>
<feature type="binding site" evidence="17">
    <location>
        <position position="75"/>
    </location>
    <ligand>
        <name>ATP</name>
        <dbReference type="ChEBI" id="CHEBI:30616"/>
    </ligand>
</feature>
<dbReference type="Proteomes" id="UP001149163">
    <property type="component" value="Unassembled WGS sequence"/>
</dbReference>
<dbReference type="PROSITE" id="PS50011">
    <property type="entry name" value="PROTEIN_KINASE_DOM"/>
    <property type="match status" value="1"/>
</dbReference>
<feature type="domain" description="Protein kinase" evidence="18">
    <location>
        <begin position="46"/>
        <end position="416"/>
    </location>
</feature>
<evidence type="ECO:0000256" key="12">
    <source>
        <dbReference type="ARBA" id="ARBA00022895"/>
    </source>
</evidence>
<dbReference type="SMART" id="SM00220">
    <property type="entry name" value="S_TKc"/>
    <property type="match status" value="1"/>
</dbReference>
<dbReference type="GO" id="GO:0050684">
    <property type="term" value="P:regulation of mRNA processing"/>
    <property type="evidence" value="ECO:0007669"/>
    <property type="project" value="TreeGrafter"/>
</dbReference>
<reference evidence="19" key="2">
    <citation type="journal article" date="2023" name="IMA Fungus">
        <title>Comparative genomic study of the Penicillium genus elucidates a diverse pangenome and 15 lateral gene transfer events.</title>
        <authorList>
            <person name="Petersen C."/>
            <person name="Sorensen T."/>
            <person name="Nielsen M.R."/>
            <person name="Sondergaard T.E."/>
            <person name="Sorensen J.L."/>
            <person name="Fitzpatrick D.A."/>
            <person name="Frisvad J.C."/>
            <person name="Nielsen K.L."/>
        </authorList>
    </citation>
    <scope>NUCLEOTIDE SEQUENCE</scope>
    <source>
        <strain evidence="19">IBT 26290</strain>
    </source>
</reference>
<keyword evidence="10 19" id="KW-0418">Kinase</keyword>
<evidence type="ECO:0000256" key="6">
    <source>
        <dbReference type="ARBA" id="ARBA00019973"/>
    </source>
</evidence>
<evidence type="ECO:0000259" key="18">
    <source>
        <dbReference type="PROSITE" id="PS50011"/>
    </source>
</evidence>
<evidence type="ECO:0000256" key="2">
    <source>
        <dbReference type="ARBA" id="ARBA00004574"/>
    </source>
</evidence>
<evidence type="ECO:0000256" key="7">
    <source>
        <dbReference type="ARBA" id="ARBA00022527"/>
    </source>
</evidence>
<dbReference type="Gene3D" id="1.10.510.10">
    <property type="entry name" value="Transferase(Phosphotransferase) domain 1"/>
    <property type="match status" value="1"/>
</dbReference>
<dbReference type="SUPFAM" id="SSF56112">
    <property type="entry name" value="Protein kinase-like (PK-like)"/>
    <property type="match status" value="1"/>
</dbReference>
<dbReference type="PANTHER" id="PTHR47634">
    <property type="entry name" value="PROTEIN KINASE DOMAIN-CONTAINING PROTEIN-RELATED"/>
    <property type="match status" value="1"/>
</dbReference>
<comment type="catalytic activity">
    <reaction evidence="16">
        <text>L-seryl-[protein] + ATP = O-phospho-L-seryl-[protein] + ADP + H(+)</text>
        <dbReference type="Rhea" id="RHEA:17989"/>
        <dbReference type="Rhea" id="RHEA-COMP:9863"/>
        <dbReference type="Rhea" id="RHEA-COMP:11604"/>
        <dbReference type="ChEBI" id="CHEBI:15378"/>
        <dbReference type="ChEBI" id="CHEBI:29999"/>
        <dbReference type="ChEBI" id="CHEBI:30616"/>
        <dbReference type="ChEBI" id="CHEBI:83421"/>
        <dbReference type="ChEBI" id="CHEBI:456216"/>
        <dbReference type="EC" id="2.7.11.1"/>
    </reaction>
</comment>
<dbReference type="InterPro" id="IPR008266">
    <property type="entry name" value="Tyr_kinase_AS"/>
</dbReference>
<evidence type="ECO:0000256" key="1">
    <source>
        <dbReference type="ARBA" id="ARBA00003747"/>
    </source>
</evidence>
<dbReference type="AlphaFoldDB" id="A0A9W9IK13"/>
<dbReference type="GO" id="GO:0005524">
    <property type="term" value="F:ATP binding"/>
    <property type="evidence" value="ECO:0007669"/>
    <property type="project" value="UniProtKB-UniRule"/>
</dbReference>
<evidence type="ECO:0000256" key="4">
    <source>
        <dbReference type="ARBA" id="ARBA00012513"/>
    </source>
</evidence>
<evidence type="ECO:0000256" key="8">
    <source>
        <dbReference type="ARBA" id="ARBA00022679"/>
    </source>
</evidence>
<evidence type="ECO:0000256" key="5">
    <source>
        <dbReference type="ARBA" id="ARBA00013948"/>
    </source>
</evidence>
<evidence type="ECO:0000256" key="11">
    <source>
        <dbReference type="ARBA" id="ARBA00022840"/>
    </source>
</evidence>
<keyword evidence="11 17" id="KW-0067">ATP-binding</keyword>
<evidence type="ECO:0000256" key="13">
    <source>
        <dbReference type="ARBA" id="ARBA00030980"/>
    </source>
</evidence>
<evidence type="ECO:0000256" key="9">
    <source>
        <dbReference type="ARBA" id="ARBA00022741"/>
    </source>
</evidence>
<dbReference type="InterPro" id="IPR000719">
    <property type="entry name" value="Prot_kinase_dom"/>
</dbReference>
<gene>
    <name evidence="19" type="ORF">N7482_002977</name>
</gene>
<dbReference type="GeneID" id="81424278"/>
<evidence type="ECO:0000256" key="3">
    <source>
        <dbReference type="ARBA" id="ARBA00011534"/>
    </source>
</evidence>
<keyword evidence="7" id="KW-0723">Serine/threonine-protein kinase</keyword>
<dbReference type="EC" id="2.7.11.1" evidence="4"/>
<sequence length="431" mass="48847">MPASDPHTEQSDAADYVPLGAIERLKRYRMGGYHPVDIGDILGGHYRVMHKLGFGAYSTIWLARDERTEKYVAVKVGTGYSHPLEVDVIACLQTSQTFDISIVRSVIPPVLDAFEAHGPNGKHPCYVTTPSGANLKRAKTSSHNGGFRLDVARAMAAQLAIAVTHIHEKGYVHGDVRLANMVLRLPFDINQLSLETLYRKYGEPMRIPVVGADGQPLTPAGPTDCIVPVWLGKTSDQIMLPEAKIMLIDFGEAYLPSLQSRYTSNAPPAYQPPEALWDRRTPMTFPSDIWTLACSLWDMVAWFPLFKSYFSKENDVTSEQVAILGRLPTGWWSAWGRKNDRLRRRFNKHGRPVDAVCYPDWETRFENAVQQPRRERGMMTMEPEEKDAFFSLLRSMLVFRPEGRITARQVLESEWMVQWARPEYERVLHGG</sequence>
<evidence type="ECO:0000256" key="14">
    <source>
        <dbReference type="ARBA" id="ARBA00033194"/>
    </source>
</evidence>
<evidence type="ECO:0000256" key="10">
    <source>
        <dbReference type="ARBA" id="ARBA00022777"/>
    </source>
</evidence>
<dbReference type="PROSITE" id="PS00107">
    <property type="entry name" value="PROTEIN_KINASE_ATP"/>
    <property type="match status" value="1"/>
</dbReference>
<accession>A0A9W9IK13</accession>
<comment type="function">
    <text evidence="1">Component of the EKC/KEOPS complex that is required for the formation of a threonylcarbamoyl group on adenosine at position 37 (t(6)A37) in tRNAs that read codons beginning with adenine. The complex is probably involved in the transfer of the threonylcarbamoyl moiety of threonylcarbamoyl-AMP (TC-AMP) to the N6 group of A37. BUD32 has ATPase activity in the context of the EKC/KEOPS complex and likely plays a supporting role to the catalytic subunit KAE1. The EKC/KEOPS complex also promotes both telomere uncapping and telomere elongation. The complex is required for efficient recruitment of transcriptional coactivators.</text>
</comment>
<keyword evidence="12" id="KW-0779">Telomere</keyword>
<dbReference type="OrthoDB" id="5979581at2759"/>
<dbReference type="GO" id="GO:0000781">
    <property type="term" value="C:chromosome, telomeric region"/>
    <property type="evidence" value="ECO:0007669"/>
    <property type="project" value="UniProtKB-SubCell"/>
</dbReference>
<evidence type="ECO:0000313" key="20">
    <source>
        <dbReference type="Proteomes" id="UP001149163"/>
    </source>
</evidence>
<proteinExistence type="predicted"/>
<evidence type="ECO:0000256" key="17">
    <source>
        <dbReference type="PROSITE-ProRule" id="PRU10141"/>
    </source>
</evidence>
<dbReference type="Gene3D" id="3.30.200.20">
    <property type="entry name" value="Phosphorylase Kinase, domain 1"/>
    <property type="match status" value="1"/>
</dbReference>
<organism evidence="19 20">
    <name type="scientific">Penicillium canariense</name>
    <dbReference type="NCBI Taxonomy" id="189055"/>
    <lineage>
        <taxon>Eukaryota</taxon>
        <taxon>Fungi</taxon>
        <taxon>Dikarya</taxon>
        <taxon>Ascomycota</taxon>
        <taxon>Pezizomycotina</taxon>
        <taxon>Eurotiomycetes</taxon>
        <taxon>Eurotiomycetidae</taxon>
        <taxon>Eurotiales</taxon>
        <taxon>Aspergillaceae</taxon>
        <taxon>Penicillium</taxon>
    </lineage>
</organism>
<keyword evidence="12" id="KW-0158">Chromosome</keyword>
<name>A0A9W9IK13_9EURO</name>
<dbReference type="GO" id="GO:0004674">
    <property type="term" value="F:protein serine/threonine kinase activity"/>
    <property type="evidence" value="ECO:0007669"/>
    <property type="project" value="UniProtKB-KW"/>
</dbReference>
<dbReference type="InterPro" id="IPR017441">
    <property type="entry name" value="Protein_kinase_ATP_BS"/>
</dbReference>
<dbReference type="PROSITE" id="PS00109">
    <property type="entry name" value="PROTEIN_KINASE_TYR"/>
    <property type="match status" value="1"/>
</dbReference>
<keyword evidence="8" id="KW-0808">Transferase</keyword>
<keyword evidence="20" id="KW-1185">Reference proteome</keyword>
<comment type="caution">
    <text evidence="19">The sequence shown here is derived from an EMBL/GenBank/DDBJ whole genome shotgun (WGS) entry which is preliminary data.</text>
</comment>
<keyword evidence="9 17" id="KW-0547">Nucleotide-binding</keyword>
<comment type="subcellular location">
    <subcellularLocation>
        <location evidence="2">Chromosome</location>
        <location evidence="2">Telomere</location>
    </subcellularLocation>
</comment>
<dbReference type="RefSeq" id="XP_056548708.1">
    <property type="nucleotide sequence ID" value="XM_056685102.1"/>
</dbReference>
<dbReference type="EMBL" id="JAPQKN010000001">
    <property type="protein sequence ID" value="KAJ5177100.1"/>
    <property type="molecule type" value="Genomic_DNA"/>
</dbReference>